<sequence>MHRFAPWHDDLRDVLGAVRDAADRLSDALGPRASAADEETHPLPTDGSRFTQEKRDCFSLAP</sequence>
<protein>
    <submittedName>
        <fullName evidence="2">Uncharacterized protein</fullName>
    </submittedName>
</protein>
<dbReference type="RefSeq" id="WP_205378269.1">
    <property type="nucleotide sequence ID" value="NZ_JAFEJA010000002.1"/>
</dbReference>
<comment type="caution">
    <text evidence="2">The sequence shown here is derived from an EMBL/GenBank/DDBJ whole genome shotgun (WGS) entry which is preliminary data.</text>
</comment>
<evidence type="ECO:0000313" key="3">
    <source>
        <dbReference type="Proteomes" id="UP000664109"/>
    </source>
</evidence>
<gene>
    <name evidence="2" type="ORF">JE024_37430</name>
</gene>
<reference evidence="2 3" key="1">
    <citation type="journal article" date="2016" name="Arch. Microbiol.">
        <title>Streptomyces zhihengii sp. nov., isolated from rhizospheric soil of Psammosilene tunicoides.</title>
        <authorList>
            <person name="Huang M.J."/>
            <person name="Fei J.J."/>
            <person name="Salam N."/>
            <person name="Kim C.J."/>
            <person name="Hozzein W.N."/>
            <person name="Xiao M."/>
            <person name="Huang H.Q."/>
            <person name="Li W.J."/>
        </authorList>
    </citation>
    <scope>NUCLEOTIDE SEQUENCE [LARGE SCALE GENOMIC DNA]</scope>
    <source>
        <strain evidence="2 3">YIM T102</strain>
    </source>
</reference>
<feature type="region of interest" description="Disordered" evidence="1">
    <location>
        <begin position="29"/>
        <end position="62"/>
    </location>
</feature>
<feature type="compositionally biased region" description="Basic and acidic residues" evidence="1">
    <location>
        <begin position="51"/>
        <end position="62"/>
    </location>
</feature>
<organism evidence="2 3">
    <name type="scientific">Streptomyces zhihengii</name>
    <dbReference type="NCBI Taxonomy" id="1818004"/>
    <lineage>
        <taxon>Bacteria</taxon>
        <taxon>Bacillati</taxon>
        <taxon>Actinomycetota</taxon>
        <taxon>Actinomycetes</taxon>
        <taxon>Kitasatosporales</taxon>
        <taxon>Streptomycetaceae</taxon>
        <taxon>Streptomyces</taxon>
    </lineage>
</organism>
<name>A0ABS2V448_9ACTN</name>
<evidence type="ECO:0000313" key="2">
    <source>
        <dbReference type="EMBL" id="MBM9624249.1"/>
    </source>
</evidence>
<proteinExistence type="predicted"/>
<evidence type="ECO:0000256" key="1">
    <source>
        <dbReference type="SAM" id="MobiDB-lite"/>
    </source>
</evidence>
<dbReference type="Proteomes" id="UP000664109">
    <property type="component" value="Unassembled WGS sequence"/>
</dbReference>
<dbReference type="EMBL" id="JAFEJA010000002">
    <property type="protein sequence ID" value="MBM9624249.1"/>
    <property type="molecule type" value="Genomic_DNA"/>
</dbReference>
<keyword evidence="3" id="KW-1185">Reference proteome</keyword>
<accession>A0ABS2V448</accession>